<keyword evidence="5" id="KW-0159">Chromosome partition</keyword>
<comment type="similarity">
    <text evidence="2">Belongs to the SCC4/mau-2 family.</text>
</comment>
<accession>I6NDZ8</accession>
<dbReference type="RefSeq" id="XP_003647107.1">
    <property type="nucleotide sequence ID" value="XM_003647059.1"/>
</dbReference>
<evidence type="ECO:0000256" key="3">
    <source>
        <dbReference type="ARBA" id="ARBA00022618"/>
    </source>
</evidence>
<dbReference type="GeneID" id="11470876"/>
<dbReference type="STRING" id="931890.I6NDZ8"/>
<keyword evidence="7" id="KW-0131">Cell cycle</keyword>
<dbReference type="OMA" id="KIASRNC"/>
<evidence type="ECO:0000256" key="2">
    <source>
        <dbReference type="ARBA" id="ARBA00008585"/>
    </source>
</evidence>
<keyword evidence="4" id="KW-0498">Mitosis</keyword>
<dbReference type="GO" id="GO:0000785">
    <property type="term" value="C:chromatin"/>
    <property type="evidence" value="ECO:0007669"/>
    <property type="project" value="EnsemblFungi"/>
</dbReference>
<dbReference type="GO" id="GO:0070550">
    <property type="term" value="P:rDNA chromatin condensation"/>
    <property type="evidence" value="ECO:0007669"/>
    <property type="project" value="EnsemblFungi"/>
</dbReference>
<keyword evidence="3" id="KW-0132">Cell division</keyword>
<proteinExistence type="inferred from homology"/>
<dbReference type="HOGENOM" id="CLU_409364_0_0_1"/>
<evidence type="ECO:0000313" key="8">
    <source>
        <dbReference type="EMBL" id="AET40290.1"/>
    </source>
</evidence>
<reference evidence="8 9" key="1">
    <citation type="journal article" date="2011" name="G3 (Bethesda)">
        <title>Genome evolution in the Eremothecium clade of the Saccharomyces complex revealed by comparative genomics.</title>
        <authorList>
            <person name="Wendland J."/>
            <person name="Walther A."/>
        </authorList>
    </citation>
    <scope>NUCLEOTIDE SEQUENCE [LARGE SCALE GENOMIC DNA]</scope>
    <source>
        <strain evidence="9">CBS 270.75 / DBVPG 7215 / KCTC 17166 / NRRL Y-17582</strain>
    </source>
</reference>
<keyword evidence="9" id="KW-1185">Reference proteome</keyword>
<evidence type="ECO:0000313" key="9">
    <source>
        <dbReference type="Proteomes" id="UP000006790"/>
    </source>
</evidence>
<protein>
    <submittedName>
        <fullName evidence="8">Uncharacterized protein</fullName>
    </submittedName>
</protein>
<dbReference type="OrthoDB" id="4062938at2759"/>
<evidence type="ECO:0000256" key="6">
    <source>
        <dbReference type="ARBA" id="ARBA00023242"/>
    </source>
</evidence>
<dbReference type="GO" id="GO:0032116">
    <property type="term" value="C:SMC loading complex"/>
    <property type="evidence" value="ECO:0007669"/>
    <property type="project" value="EnsemblFungi"/>
</dbReference>
<dbReference type="GO" id="GO:0043565">
    <property type="term" value="F:sequence-specific DNA binding"/>
    <property type="evidence" value="ECO:0007669"/>
    <property type="project" value="EnsemblFungi"/>
</dbReference>
<evidence type="ECO:0000256" key="4">
    <source>
        <dbReference type="ARBA" id="ARBA00022776"/>
    </source>
</evidence>
<dbReference type="InParanoid" id="I6NDZ8"/>
<dbReference type="Proteomes" id="UP000006790">
    <property type="component" value="Chromosome 5"/>
</dbReference>
<dbReference type="GO" id="GO:0007076">
    <property type="term" value="P:mitotic chromosome condensation"/>
    <property type="evidence" value="ECO:0007669"/>
    <property type="project" value="EnsemblFungi"/>
</dbReference>
<sequence length="624" mass="72433">MAIDLQKHQRSLVYQRSRQYLAHAHSVASKVRSETQLRQYYTLIQEAIRGFEYLKNELQLTIAQDLQVTLDLVRVLLDETHEVELAEQYLNGIRTRLQPTTLTDDKYLVDFYLLYHIPMLKRDPGNKLLLKNLGRLIGTFNKSDPWRLVFQYCRIAILDMNKSSRNISSITADYAEMLNSTTSLEPGAEGEINGFLLCSYVTFLLNRTLLVSNDDLEKLKLLKTKSDRISVKIKIWAMLLELLIAIYQDENITLLLYDFKEFFGRHKETLNTGRDSILLQIKPGLKLKVEVPFFNSADCKNILLLFQSVSYLPTCYSKSSNFSTKFLPKVLRTSEELKQNVARKASLSKLYSIGSIYDHIKELCQFYQAWEQMILNGPIENNLPQLRNSDYYDLLESMNSHLLIPRKSIKHVYNLYESLLKSKDSEVRLIAFMHCFILTISQLSQCNEEPDQFSRLIQQANNTWNQIIKNMEHTPMVNNNTWLCTIATLWVLSKFEPFSNHPLPNDNDEERQLYLKKLENYYTANSLLSSDQSAQPSSFKLKKCLLLHFLLNFLGGTIFVSDIQERCNLSASCFQMCKQQHMPVIRYIGGIWHLINCTVAMKNKEVAVTRAKLDNLVCELLKSR</sequence>
<dbReference type="KEGG" id="erc:Ecym_5550"/>
<gene>
    <name evidence="8" type="ordered locus">Ecym_5550</name>
</gene>
<dbReference type="GO" id="GO:0034087">
    <property type="term" value="P:establishment of mitotic sister chromatid cohesion"/>
    <property type="evidence" value="ECO:0007669"/>
    <property type="project" value="EnsemblFungi"/>
</dbReference>
<dbReference type="InterPro" id="IPR019440">
    <property type="entry name" value="MAU2"/>
</dbReference>
<keyword evidence="6" id="KW-0539">Nucleus</keyword>
<comment type="subcellular location">
    <subcellularLocation>
        <location evidence="1">Nucleus</location>
    </subcellularLocation>
</comment>
<evidence type="ECO:0000256" key="7">
    <source>
        <dbReference type="ARBA" id="ARBA00023306"/>
    </source>
</evidence>
<evidence type="ECO:0000256" key="1">
    <source>
        <dbReference type="ARBA" id="ARBA00004123"/>
    </source>
</evidence>
<name>I6NDZ8_ERECY</name>
<dbReference type="GO" id="GO:0071169">
    <property type="term" value="P:establishment of protein localization to chromatin"/>
    <property type="evidence" value="ECO:0007669"/>
    <property type="project" value="EnsemblFungi"/>
</dbReference>
<dbReference type="FunCoup" id="I6NDZ8">
    <property type="interactions" value="144"/>
</dbReference>
<dbReference type="GO" id="GO:0043515">
    <property type="term" value="F:kinetochore binding"/>
    <property type="evidence" value="ECO:0007669"/>
    <property type="project" value="EnsemblFungi"/>
</dbReference>
<dbReference type="Pfam" id="PF10345">
    <property type="entry name" value="Cohesin_load"/>
    <property type="match status" value="1"/>
</dbReference>
<dbReference type="AlphaFoldDB" id="I6NDZ8"/>
<evidence type="ECO:0000256" key="5">
    <source>
        <dbReference type="ARBA" id="ARBA00022829"/>
    </source>
</evidence>
<organism evidence="8 9">
    <name type="scientific">Eremothecium cymbalariae (strain CBS 270.75 / DBVPG 7215 / KCTC 17166 / NRRL Y-17582)</name>
    <name type="common">Yeast</name>
    <dbReference type="NCBI Taxonomy" id="931890"/>
    <lineage>
        <taxon>Eukaryota</taxon>
        <taxon>Fungi</taxon>
        <taxon>Dikarya</taxon>
        <taxon>Ascomycota</taxon>
        <taxon>Saccharomycotina</taxon>
        <taxon>Saccharomycetes</taxon>
        <taxon>Saccharomycetales</taxon>
        <taxon>Saccharomycetaceae</taxon>
        <taxon>Eremothecium</taxon>
    </lineage>
</organism>
<dbReference type="EMBL" id="CP002501">
    <property type="protein sequence ID" value="AET40290.1"/>
    <property type="molecule type" value="Genomic_DNA"/>
</dbReference>
<dbReference type="GO" id="GO:0006302">
    <property type="term" value="P:double-strand break repair"/>
    <property type="evidence" value="ECO:0007669"/>
    <property type="project" value="EnsemblFungi"/>
</dbReference>
<dbReference type="eggNOG" id="ENOG502QQXI">
    <property type="taxonomic scope" value="Eukaryota"/>
</dbReference>
<dbReference type="GO" id="GO:0051301">
    <property type="term" value="P:cell division"/>
    <property type="evidence" value="ECO:0007669"/>
    <property type="project" value="UniProtKB-KW"/>
</dbReference>